<evidence type="ECO:0000256" key="10">
    <source>
        <dbReference type="SAM" id="SignalP"/>
    </source>
</evidence>
<evidence type="ECO:0000256" key="5">
    <source>
        <dbReference type="ARBA" id="ARBA00022729"/>
    </source>
</evidence>
<gene>
    <name evidence="13" type="ORF">MMYC01_203530</name>
    <name evidence="12" type="ORF">MMYC01_209119</name>
</gene>
<dbReference type="GO" id="GO:0008237">
    <property type="term" value="F:metallopeptidase activity"/>
    <property type="evidence" value="ECO:0007669"/>
    <property type="project" value="UniProtKB-KW"/>
</dbReference>
<keyword evidence="5 10" id="KW-0732">Signal</keyword>
<keyword evidence="8 12" id="KW-0482">Metalloprotease</keyword>
<evidence type="ECO:0000313" key="13">
    <source>
        <dbReference type="EMBL" id="KXX80931.1"/>
    </source>
</evidence>
<dbReference type="InterPro" id="IPR024079">
    <property type="entry name" value="MetalloPept_cat_dom_sf"/>
</dbReference>
<keyword evidence="9" id="KW-1015">Disulfide bond</keyword>
<feature type="signal peptide" evidence="10">
    <location>
        <begin position="1"/>
        <end position="18"/>
    </location>
</feature>
<dbReference type="Pfam" id="PF05572">
    <property type="entry name" value="Peptidase_M43"/>
    <property type="match status" value="1"/>
</dbReference>
<evidence type="ECO:0000313" key="14">
    <source>
        <dbReference type="Proteomes" id="UP000078237"/>
    </source>
</evidence>
<dbReference type="OrthoDB" id="4562148at2759"/>
<dbReference type="VEuPathDB" id="FungiDB:MMYC01_203530"/>
<comment type="function">
    <text evidence="1">Secreted metalloproteinase that allows assimilation of proteinaceous substrates.</text>
</comment>
<proteinExistence type="inferred from homology"/>
<dbReference type="SUPFAM" id="SSF55486">
    <property type="entry name" value="Metalloproteases ('zincins'), catalytic domain"/>
    <property type="match status" value="1"/>
</dbReference>
<evidence type="ECO:0000256" key="3">
    <source>
        <dbReference type="ARBA" id="ARBA00022670"/>
    </source>
</evidence>
<evidence type="ECO:0000256" key="1">
    <source>
        <dbReference type="ARBA" id="ARBA00003174"/>
    </source>
</evidence>
<feature type="chain" id="PRO_5014046011" evidence="10">
    <location>
        <begin position="19"/>
        <end position="279"/>
    </location>
</feature>
<evidence type="ECO:0000313" key="12">
    <source>
        <dbReference type="EMBL" id="KXX76786.1"/>
    </source>
</evidence>
<dbReference type="GO" id="GO:0046872">
    <property type="term" value="F:metal ion binding"/>
    <property type="evidence" value="ECO:0007669"/>
    <property type="project" value="UniProtKB-KW"/>
</dbReference>
<dbReference type="Proteomes" id="UP000078237">
    <property type="component" value="Unassembled WGS sequence"/>
</dbReference>
<sequence>MLLEGLVLGLLAVAPVFADRCDVYIDGIVLPELEFEQLMRRADAPPPPTLDLYVHVVAGSENREDGYLTEDEVNGQVQLIKDLYAPTGITFNHNSDMTQWYVNSSWAGESTDFDDMKKALHEGNYTTINLYIRNITVKDYGGTCTNPWSARTRTPDKGERLELDGCVIATNTLPGSSHEYMNEGKTAVHEIGHWFGLWHTFEHGGIRNGVSPPNPCWEGNPDDNVTDTPKMQRQGTGTCVETQNSCKEADDEDPIYDPIHNYMSYSSDSCMTEFTRGQV</sequence>
<evidence type="ECO:0000256" key="8">
    <source>
        <dbReference type="ARBA" id="ARBA00023049"/>
    </source>
</evidence>
<dbReference type="VEuPathDB" id="FungiDB:MMYC01_209119"/>
<comment type="caution">
    <text evidence="12">The sequence shown here is derived from an EMBL/GenBank/DDBJ whole genome shotgun (WGS) entry which is preliminary data.</text>
</comment>
<dbReference type="PANTHER" id="PTHR47466:SF1">
    <property type="entry name" value="METALLOPROTEASE MEP1 (AFU_ORTHOLOGUE AFUA_1G07730)-RELATED"/>
    <property type="match status" value="1"/>
</dbReference>
<reference evidence="12" key="1">
    <citation type="submission" date="2015-06" db="EMBL/GenBank/DDBJ databases">
        <authorList>
            <person name="Hoefler B.C."/>
            <person name="Straight P.D."/>
        </authorList>
    </citation>
    <scope>NUCLEOTIDE SEQUENCE [LARGE SCALE GENOMIC DNA]</scope>
    <source>
        <strain evidence="12">Mm55</strain>
    </source>
</reference>
<dbReference type="Gene3D" id="3.40.390.10">
    <property type="entry name" value="Collagenase (Catalytic Domain)"/>
    <property type="match status" value="1"/>
</dbReference>
<comment type="similarity">
    <text evidence="2">Belongs to the peptidase M43B family.</text>
</comment>
<keyword evidence="6" id="KW-0378">Hydrolase</keyword>
<dbReference type="GO" id="GO:0006508">
    <property type="term" value="P:proteolysis"/>
    <property type="evidence" value="ECO:0007669"/>
    <property type="project" value="UniProtKB-KW"/>
</dbReference>
<dbReference type="AlphaFoldDB" id="A0A175VZA2"/>
<keyword evidence="7" id="KW-0862">Zinc</keyword>
<dbReference type="EMBL" id="LCTW02000047">
    <property type="protein sequence ID" value="KXX80931.1"/>
    <property type="molecule type" value="Genomic_DNA"/>
</dbReference>
<evidence type="ECO:0000256" key="2">
    <source>
        <dbReference type="ARBA" id="ARBA00008721"/>
    </source>
</evidence>
<feature type="domain" description="Peptidase M43 pregnancy-associated plasma-A" evidence="11">
    <location>
        <begin position="123"/>
        <end position="279"/>
    </location>
</feature>
<name>A0A175VZA2_9PEZI</name>
<keyword evidence="14" id="KW-1185">Reference proteome</keyword>
<evidence type="ECO:0000256" key="6">
    <source>
        <dbReference type="ARBA" id="ARBA00022801"/>
    </source>
</evidence>
<evidence type="ECO:0000256" key="4">
    <source>
        <dbReference type="ARBA" id="ARBA00022723"/>
    </source>
</evidence>
<reference evidence="14" key="2">
    <citation type="submission" date="2015-06" db="EMBL/GenBank/DDBJ databases">
        <authorList>
            <person name="van de Sande W.W.J."/>
        </authorList>
    </citation>
    <scope>NUCLEOTIDE SEQUENCE [LARGE SCALE GENOMIC DNA]</scope>
    <source>
        <strain evidence="14">mm55</strain>
    </source>
</reference>
<keyword evidence="4" id="KW-0479">Metal-binding</keyword>
<accession>A0A175VZA2</accession>
<protein>
    <submittedName>
        <fullName evidence="12">Extracellular metalloprotease 1</fullName>
    </submittedName>
</protein>
<keyword evidence="3 12" id="KW-0645">Protease</keyword>
<dbReference type="EMBL" id="LCTW02000193">
    <property type="protein sequence ID" value="KXX76786.1"/>
    <property type="molecule type" value="Genomic_DNA"/>
</dbReference>
<dbReference type="PANTHER" id="PTHR47466">
    <property type="match status" value="1"/>
</dbReference>
<evidence type="ECO:0000259" key="11">
    <source>
        <dbReference type="Pfam" id="PF05572"/>
    </source>
</evidence>
<reference evidence="12 14" key="3">
    <citation type="submission" date="2016-01" db="EMBL/GenBank/DDBJ databases">
        <title>Madurella mycetomatis genome sequencing.</title>
        <authorList>
            <person name="Van De Sande W."/>
        </authorList>
    </citation>
    <scope>NUCLEOTIDE SEQUENCE [LARGE SCALE GENOMIC DNA]</scope>
    <source>
        <strain evidence="12">Mm55</strain>
        <strain evidence="14">mm55</strain>
    </source>
</reference>
<dbReference type="InterPro" id="IPR008754">
    <property type="entry name" value="Peptidase_M43"/>
</dbReference>
<organism evidence="12 14">
    <name type="scientific">Madurella mycetomatis</name>
    <dbReference type="NCBI Taxonomy" id="100816"/>
    <lineage>
        <taxon>Eukaryota</taxon>
        <taxon>Fungi</taxon>
        <taxon>Dikarya</taxon>
        <taxon>Ascomycota</taxon>
        <taxon>Pezizomycotina</taxon>
        <taxon>Sordariomycetes</taxon>
        <taxon>Sordariomycetidae</taxon>
        <taxon>Sordariales</taxon>
        <taxon>Sordariales incertae sedis</taxon>
        <taxon>Madurella</taxon>
    </lineage>
</organism>
<evidence type="ECO:0000256" key="9">
    <source>
        <dbReference type="ARBA" id="ARBA00023157"/>
    </source>
</evidence>
<evidence type="ECO:0000256" key="7">
    <source>
        <dbReference type="ARBA" id="ARBA00022833"/>
    </source>
</evidence>